<dbReference type="Proteomes" id="UP000294498">
    <property type="component" value="Unassembled WGS sequence"/>
</dbReference>
<accession>A0A4R8DQN4</accession>
<gene>
    <name evidence="2" type="ORF">EDB95_0626</name>
</gene>
<comment type="caution">
    <text evidence="2">The sequence shown here is derived from an EMBL/GenBank/DDBJ whole genome shotgun (WGS) entry which is preliminary data.</text>
</comment>
<proteinExistence type="predicted"/>
<dbReference type="RefSeq" id="WP_133990465.1">
    <property type="nucleotide sequence ID" value="NZ_SODV01000001.1"/>
</dbReference>
<feature type="domain" description="Uracil-DNA glycosylase-like" evidence="1">
    <location>
        <begin position="47"/>
        <end position="219"/>
    </location>
</feature>
<dbReference type="Gene3D" id="3.40.470.10">
    <property type="entry name" value="Uracil-DNA glycosylase-like domain"/>
    <property type="match status" value="1"/>
</dbReference>
<dbReference type="InterPro" id="IPR036895">
    <property type="entry name" value="Uracil-DNA_glycosylase-like_sf"/>
</dbReference>
<dbReference type="InterPro" id="IPR005122">
    <property type="entry name" value="Uracil-DNA_glycosylase-like"/>
</dbReference>
<reference evidence="2 3" key="1">
    <citation type="submission" date="2019-03" db="EMBL/GenBank/DDBJ databases">
        <title>Genomic Encyclopedia of Type Strains, Phase IV (KMG-IV): sequencing the most valuable type-strain genomes for metagenomic binning, comparative biology and taxonomic classification.</title>
        <authorList>
            <person name="Goeker M."/>
        </authorList>
    </citation>
    <scope>NUCLEOTIDE SEQUENCE [LARGE SCALE GENOMIC DNA]</scope>
    <source>
        <strain evidence="2 3">DSM 100059</strain>
    </source>
</reference>
<evidence type="ECO:0000313" key="2">
    <source>
        <dbReference type="EMBL" id="TDW99616.1"/>
    </source>
</evidence>
<dbReference type="SUPFAM" id="SSF52141">
    <property type="entry name" value="Uracil-DNA glycosylase-like"/>
    <property type="match status" value="1"/>
</dbReference>
<protein>
    <submittedName>
        <fullName evidence="2">Uncharacterized protein DUF4918</fullName>
    </submittedName>
</protein>
<dbReference type="OrthoDB" id="7107805at2"/>
<dbReference type="CDD" id="cd19375">
    <property type="entry name" value="UDG-F3-like_SMUG2"/>
    <property type="match status" value="1"/>
</dbReference>
<organism evidence="2 3">
    <name type="scientific">Dinghuibacter silviterrae</name>
    <dbReference type="NCBI Taxonomy" id="1539049"/>
    <lineage>
        <taxon>Bacteria</taxon>
        <taxon>Pseudomonadati</taxon>
        <taxon>Bacteroidota</taxon>
        <taxon>Chitinophagia</taxon>
        <taxon>Chitinophagales</taxon>
        <taxon>Chitinophagaceae</taxon>
        <taxon>Dinghuibacter</taxon>
    </lineage>
</organism>
<dbReference type="InterPro" id="IPR032579">
    <property type="entry name" value="Phe_SMUG2-like"/>
</dbReference>
<dbReference type="AlphaFoldDB" id="A0A4R8DQN4"/>
<keyword evidence="3" id="KW-1185">Reference proteome</keyword>
<evidence type="ECO:0000259" key="1">
    <source>
        <dbReference type="Pfam" id="PF03167"/>
    </source>
</evidence>
<name>A0A4R8DQN4_9BACT</name>
<dbReference type="Pfam" id="PF03167">
    <property type="entry name" value="UDG"/>
    <property type="match status" value="1"/>
</dbReference>
<evidence type="ECO:0000313" key="3">
    <source>
        <dbReference type="Proteomes" id="UP000294498"/>
    </source>
</evidence>
<sequence length="222" mass="25222">MALSTHILGFLRHLAWEGKLPKGVEVLYPFSDPEVWTVCEAFYKKFYAGGPRTLMIGINPGRFGAGTTGIPFTDPIRLKDPCGIDNPWPARQELSSVFMYEMIHACGGPEAFYGKVYITSVSPLGFTLDGKNLNYYDDTHLLKTIEPFAVDCLRKQLSWGMNTAVALCLGGGQNFKYLEKLNSRHHFFEKIVPLPHPRYIMQYRLKHKEAHIREYLDAFSAL</sequence>
<dbReference type="EMBL" id="SODV01000001">
    <property type="protein sequence ID" value="TDW99616.1"/>
    <property type="molecule type" value="Genomic_DNA"/>
</dbReference>